<name>A0AA39MY98_ARMTA</name>
<dbReference type="Proteomes" id="UP001175211">
    <property type="component" value="Unassembled WGS sequence"/>
</dbReference>
<comment type="caution">
    <text evidence="1">The sequence shown here is derived from an EMBL/GenBank/DDBJ whole genome shotgun (WGS) entry which is preliminary data.</text>
</comment>
<dbReference type="GeneID" id="85357459"/>
<protein>
    <submittedName>
        <fullName evidence="1">Uncharacterized protein</fullName>
    </submittedName>
</protein>
<reference evidence="1" key="1">
    <citation type="submission" date="2023-06" db="EMBL/GenBank/DDBJ databases">
        <authorList>
            <consortium name="Lawrence Berkeley National Laboratory"/>
            <person name="Ahrendt S."/>
            <person name="Sahu N."/>
            <person name="Indic B."/>
            <person name="Wong-Bajracharya J."/>
            <person name="Merenyi Z."/>
            <person name="Ke H.-M."/>
            <person name="Monk M."/>
            <person name="Kocsube S."/>
            <person name="Drula E."/>
            <person name="Lipzen A."/>
            <person name="Balint B."/>
            <person name="Henrissat B."/>
            <person name="Andreopoulos B."/>
            <person name="Martin F.M."/>
            <person name="Harder C.B."/>
            <person name="Rigling D."/>
            <person name="Ford K.L."/>
            <person name="Foster G.D."/>
            <person name="Pangilinan J."/>
            <person name="Papanicolaou A."/>
            <person name="Barry K."/>
            <person name="LaButti K."/>
            <person name="Viragh M."/>
            <person name="Koriabine M."/>
            <person name="Yan M."/>
            <person name="Riley R."/>
            <person name="Champramary S."/>
            <person name="Plett K.L."/>
            <person name="Tsai I.J."/>
            <person name="Slot J."/>
            <person name="Sipos G."/>
            <person name="Plett J."/>
            <person name="Nagy L.G."/>
            <person name="Grigoriev I.V."/>
        </authorList>
    </citation>
    <scope>NUCLEOTIDE SEQUENCE</scope>
    <source>
        <strain evidence="1">CCBAS 213</strain>
    </source>
</reference>
<sequence>MPVMSKTFSWKYIYSLSLRLIKHMALLSLVTSLSSEWSFCEIITVAKAAKLNDIRNTYNTLNTYINHEILFLRTTMGRRSDAYQLCSSTVLQRCLMSKQRVEALYSNLNRIARNLQVQEGGIQSTVFCYKIFVTAVEGSKSAQNWVVKIKARPPPLVVSDPV</sequence>
<accession>A0AA39MY98</accession>
<keyword evidence="2" id="KW-1185">Reference proteome</keyword>
<evidence type="ECO:0000313" key="1">
    <source>
        <dbReference type="EMBL" id="KAK0450320.1"/>
    </source>
</evidence>
<dbReference type="RefSeq" id="XP_060327191.1">
    <property type="nucleotide sequence ID" value="XM_060473911.1"/>
</dbReference>
<dbReference type="EMBL" id="JAUEPS010000036">
    <property type="protein sequence ID" value="KAK0450320.1"/>
    <property type="molecule type" value="Genomic_DNA"/>
</dbReference>
<dbReference type="AlphaFoldDB" id="A0AA39MY98"/>
<proteinExistence type="predicted"/>
<evidence type="ECO:0000313" key="2">
    <source>
        <dbReference type="Proteomes" id="UP001175211"/>
    </source>
</evidence>
<organism evidence="1 2">
    <name type="scientific">Armillaria tabescens</name>
    <name type="common">Ringless honey mushroom</name>
    <name type="synonym">Agaricus tabescens</name>
    <dbReference type="NCBI Taxonomy" id="1929756"/>
    <lineage>
        <taxon>Eukaryota</taxon>
        <taxon>Fungi</taxon>
        <taxon>Dikarya</taxon>
        <taxon>Basidiomycota</taxon>
        <taxon>Agaricomycotina</taxon>
        <taxon>Agaricomycetes</taxon>
        <taxon>Agaricomycetidae</taxon>
        <taxon>Agaricales</taxon>
        <taxon>Marasmiineae</taxon>
        <taxon>Physalacriaceae</taxon>
        <taxon>Desarmillaria</taxon>
    </lineage>
</organism>
<gene>
    <name evidence="1" type="ORF">EV420DRAFT_1562926</name>
</gene>